<dbReference type="Pfam" id="PF05462">
    <property type="entry name" value="Dicty_CAR"/>
    <property type="match status" value="1"/>
</dbReference>
<name>A0A210PNU5_MIZYE</name>
<feature type="transmembrane region" description="Helical" evidence="5">
    <location>
        <begin position="243"/>
        <end position="262"/>
    </location>
</feature>
<dbReference type="InterPro" id="IPR017981">
    <property type="entry name" value="GPCR_2-like_7TM"/>
</dbReference>
<proteinExistence type="predicted"/>
<keyword evidence="2 5" id="KW-0812">Transmembrane</keyword>
<dbReference type="PROSITE" id="PS50261">
    <property type="entry name" value="G_PROTEIN_RECEP_F2_4"/>
    <property type="match status" value="1"/>
</dbReference>
<evidence type="ECO:0000313" key="8">
    <source>
        <dbReference type="Proteomes" id="UP000242188"/>
    </source>
</evidence>
<organism evidence="7 8">
    <name type="scientific">Mizuhopecten yessoensis</name>
    <name type="common">Japanese scallop</name>
    <name type="synonym">Patinopecten yessoensis</name>
    <dbReference type="NCBI Taxonomy" id="6573"/>
    <lineage>
        <taxon>Eukaryota</taxon>
        <taxon>Metazoa</taxon>
        <taxon>Spiralia</taxon>
        <taxon>Lophotrochozoa</taxon>
        <taxon>Mollusca</taxon>
        <taxon>Bivalvia</taxon>
        <taxon>Autobranchia</taxon>
        <taxon>Pteriomorphia</taxon>
        <taxon>Pectinida</taxon>
        <taxon>Pectinoidea</taxon>
        <taxon>Pectinidae</taxon>
        <taxon>Mizuhopecten</taxon>
    </lineage>
</organism>
<dbReference type="GO" id="GO:0007166">
    <property type="term" value="P:cell surface receptor signaling pathway"/>
    <property type="evidence" value="ECO:0007669"/>
    <property type="project" value="InterPro"/>
</dbReference>
<keyword evidence="7" id="KW-0675">Receptor</keyword>
<feature type="transmembrane region" description="Helical" evidence="5">
    <location>
        <begin position="134"/>
        <end position="153"/>
    </location>
</feature>
<dbReference type="SUPFAM" id="SSF81321">
    <property type="entry name" value="Family A G protein-coupled receptor-like"/>
    <property type="match status" value="1"/>
</dbReference>
<comment type="subcellular location">
    <subcellularLocation>
        <location evidence="1">Membrane</location>
        <topology evidence="1">Multi-pass membrane protein</topology>
    </subcellularLocation>
</comment>
<feature type="transmembrane region" description="Helical" evidence="5">
    <location>
        <begin position="54"/>
        <end position="79"/>
    </location>
</feature>
<dbReference type="Gene3D" id="1.20.1070.10">
    <property type="entry name" value="Rhodopsin 7-helix transmembrane proteins"/>
    <property type="match status" value="1"/>
</dbReference>
<dbReference type="GO" id="GO:0007189">
    <property type="term" value="P:adenylate cyclase-activating G protein-coupled receptor signaling pathway"/>
    <property type="evidence" value="ECO:0007669"/>
    <property type="project" value="TreeGrafter"/>
</dbReference>
<keyword evidence="3 5" id="KW-1133">Transmembrane helix</keyword>
<dbReference type="STRING" id="6573.A0A210PNU5"/>
<evidence type="ECO:0000256" key="2">
    <source>
        <dbReference type="ARBA" id="ARBA00022692"/>
    </source>
</evidence>
<dbReference type="PANTHER" id="PTHR23112:SF47">
    <property type="entry name" value="G-PROTEIN COUPLED RECEPTOR 157"/>
    <property type="match status" value="1"/>
</dbReference>
<evidence type="ECO:0000256" key="4">
    <source>
        <dbReference type="ARBA" id="ARBA00023136"/>
    </source>
</evidence>
<evidence type="ECO:0000256" key="3">
    <source>
        <dbReference type="ARBA" id="ARBA00022989"/>
    </source>
</evidence>
<keyword evidence="8" id="KW-1185">Reference proteome</keyword>
<dbReference type="Proteomes" id="UP000242188">
    <property type="component" value="Unassembled WGS sequence"/>
</dbReference>
<dbReference type="OrthoDB" id="6063844at2759"/>
<accession>A0A210PNU5</accession>
<protein>
    <submittedName>
        <fullName evidence="7">G-protein coupled receptor 157</fullName>
    </submittedName>
</protein>
<evidence type="ECO:0000259" key="6">
    <source>
        <dbReference type="PROSITE" id="PS50261"/>
    </source>
</evidence>
<dbReference type="GO" id="GO:0004930">
    <property type="term" value="F:G protein-coupled receptor activity"/>
    <property type="evidence" value="ECO:0007669"/>
    <property type="project" value="TreeGrafter"/>
</dbReference>
<reference evidence="7 8" key="1">
    <citation type="journal article" date="2017" name="Nat. Ecol. Evol.">
        <title>Scallop genome provides insights into evolution of bilaterian karyotype and development.</title>
        <authorList>
            <person name="Wang S."/>
            <person name="Zhang J."/>
            <person name="Jiao W."/>
            <person name="Li J."/>
            <person name="Xun X."/>
            <person name="Sun Y."/>
            <person name="Guo X."/>
            <person name="Huan P."/>
            <person name="Dong B."/>
            <person name="Zhang L."/>
            <person name="Hu X."/>
            <person name="Sun X."/>
            <person name="Wang J."/>
            <person name="Zhao C."/>
            <person name="Wang Y."/>
            <person name="Wang D."/>
            <person name="Huang X."/>
            <person name="Wang R."/>
            <person name="Lv J."/>
            <person name="Li Y."/>
            <person name="Zhang Z."/>
            <person name="Liu B."/>
            <person name="Lu W."/>
            <person name="Hui Y."/>
            <person name="Liang J."/>
            <person name="Zhou Z."/>
            <person name="Hou R."/>
            <person name="Li X."/>
            <person name="Liu Y."/>
            <person name="Li H."/>
            <person name="Ning X."/>
            <person name="Lin Y."/>
            <person name="Zhao L."/>
            <person name="Xing Q."/>
            <person name="Dou J."/>
            <person name="Li Y."/>
            <person name="Mao J."/>
            <person name="Guo H."/>
            <person name="Dou H."/>
            <person name="Li T."/>
            <person name="Mu C."/>
            <person name="Jiang W."/>
            <person name="Fu Q."/>
            <person name="Fu X."/>
            <person name="Miao Y."/>
            <person name="Liu J."/>
            <person name="Yu Q."/>
            <person name="Li R."/>
            <person name="Liao H."/>
            <person name="Li X."/>
            <person name="Kong Y."/>
            <person name="Jiang Z."/>
            <person name="Chourrout D."/>
            <person name="Li R."/>
            <person name="Bao Z."/>
        </authorList>
    </citation>
    <scope>NUCLEOTIDE SEQUENCE [LARGE SCALE GENOMIC DNA]</scope>
    <source>
        <strain evidence="7 8">PY_sf001</strain>
    </source>
</reference>
<evidence type="ECO:0000256" key="1">
    <source>
        <dbReference type="ARBA" id="ARBA00004141"/>
    </source>
</evidence>
<feature type="transmembrane region" description="Helical" evidence="5">
    <location>
        <begin position="181"/>
        <end position="207"/>
    </location>
</feature>
<evidence type="ECO:0000256" key="5">
    <source>
        <dbReference type="SAM" id="Phobius"/>
    </source>
</evidence>
<sequence>MIEINLNNITAYFTLNNTYIAVGLLTSCMSLCGCALILGTYIGFQSLRATGRKILVYITICNMGACVGHIIGAATIIGYDEKTAFVSFTPCAVSSAFTICFRLGSYLWTCALGLFLCVSMSWKRIQFGKTLMGPFHLVCWSIPIGITIAVLVSDVVGFDSQPLTNQNRPPWCWIDHQAPDYVTWAFLTGPGWQMGAIVVCACAYTVLQWHSMVKKPPLAEDVGESTENLFSLLTSANSRLRQVLVVFILLQVWGTWSFLVSLHRPSPIWLVLLQEIGNHSQGLANAIIFCVYTGAVRHKLAPKFQACCCCCCRRCPINCKKSTIRIPVEMAALGPQGPEGEGLMVSTAEDEID</sequence>
<dbReference type="GO" id="GO:0005886">
    <property type="term" value="C:plasma membrane"/>
    <property type="evidence" value="ECO:0007669"/>
    <property type="project" value="TreeGrafter"/>
</dbReference>
<dbReference type="EMBL" id="NEDP02005572">
    <property type="protein sequence ID" value="OWF38179.1"/>
    <property type="molecule type" value="Genomic_DNA"/>
</dbReference>
<gene>
    <name evidence="7" type="ORF">KP79_PYT08797</name>
</gene>
<feature type="domain" description="G-protein coupled receptors family 2 profile 2" evidence="6">
    <location>
        <begin position="19"/>
        <end position="190"/>
    </location>
</feature>
<dbReference type="AlphaFoldDB" id="A0A210PNU5"/>
<feature type="transmembrane region" description="Helical" evidence="5">
    <location>
        <begin position="20"/>
        <end position="42"/>
    </location>
</feature>
<dbReference type="PANTHER" id="PTHR23112">
    <property type="entry name" value="G PROTEIN-COUPLED RECEPTOR 157-RELATED"/>
    <property type="match status" value="1"/>
</dbReference>
<evidence type="ECO:0000313" key="7">
    <source>
        <dbReference type="EMBL" id="OWF38179.1"/>
    </source>
</evidence>
<feature type="transmembrane region" description="Helical" evidence="5">
    <location>
        <begin position="103"/>
        <end position="122"/>
    </location>
</feature>
<keyword evidence="4 5" id="KW-0472">Membrane</keyword>
<comment type="caution">
    <text evidence="7">The sequence shown here is derived from an EMBL/GenBank/DDBJ whole genome shotgun (WGS) entry which is preliminary data.</text>
</comment>